<comment type="caution">
    <text evidence="1">The sequence shown here is derived from an EMBL/GenBank/DDBJ whole genome shotgun (WGS) entry which is preliminary data.</text>
</comment>
<dbReference type="Proteomes" id="UP000054721">
    <property type="component" value="Unassembled WGS sequence"/>
</dbReference>
<gene>
    <name evidence="1" type="ORF">T02_13399</name>
</gene>
<accession>A0A0V1L7T9</accession>
<organism evidence="1 2">
    <name type="scientific">Trichinella nativa</name>
    <dbReference type="NCBI Taxonomy" id="6335"/>
    <lineage>
        <taxon>Eukaryota</taxon>
        <taxon>Metazoa</taxon>
        <taxon>Ecdysozoa</taxon>
        <taxon>Nematoda</taxon>
        <taxon>Enoplea</taxon>
        <taxon>Dorylaimia</taxon>
        <taxon>Trichinellida</taxon>
        <taxon>Trichinellidae</taxon>
        <taxon>Trichinella</taxon>
    </lineage>
</organism>
<reference evidence="1 2" key="1">
    <citation type="submission" date="2015-05" db="EMBL/GenBank/DDBJ databases">
        <title>Evolution of Trichinella species and genotypes.</title>
        <authorList>
            <person name="Korhonen P.K."/>
            <person name="Edoardo P."/>
            <person name="Giuseppe L.R."/>
            <person name="Gasser R.B."/>
        </authorList>
    </citation>
    <scope>NUCLEOTIDE SEQUENCE [LARGE SCALE GENOMIC DNA]</scope>
    <source>
        <strain evidence="1">ISS10</strain>
    </source>
</reference>
<sequence>MQKLQPITPGNVSDSNNICACVPQRHAFVVLNLFLYYKNEPQAQMLLESEKFPGILESSTASKRLPCAYLNTQGSSPSETPLILIDDIFRHYNEVFAENAETCAIFRCFGQLPCAYLNTQGSSPSETPLILIDDS</sequence>
<evidence type="ECO:0000313" key="1">
    <source>
        <dbReference type="EMBL" id="KRZ55615.1"/>
    </source>
</evidence>
<dbReference type="EMBL" id="JYDW01000111">
    <property type="protein sequence ID" value="KRZ55615.1"/>
    <property type="molecule type" value="Genomic_DNA"/>
</dbReference>
<protein>
    <submittedName>
        <fullName evidence="1">Uncharacterized protein</fullName>
    </submittedName>
</protein>
<name>A0A0V1L7T9_9BILA</name>
<dbReference type="OrthoDB" id="5922909at2759"/>
<proteinExistence type="predicted"/>
<keyword evidence="2" id="KW-1185">Reference proteome</keyword>
<evidence type="ECO:0000313" key="2">
    <source>
        <dbReference type="Proteomes" id="UP000054721"/>
    </source>
</evidence>
<dbReference type="AlphaFoldDB" id="A0A0V1L7T9"/>